<sequence length="411" mass="47330">MYLFSSIFTRWHKIYFSYMILYCGQRHDICSEDITNNCTNVTVSDTGNDYNNSKLLEELQCFVCDAKIQGRHYSLATCRTQISRTRVIEKLGELVGERYMVVISEDDVICRSCANLINTLDRLDVEMCNVRDNVLRFLEQKYSLEKGELLGNSEKQKRSQPPQITKCNSQTVTTYQNRKDVILSSNITEKPKHKKSNIWLQCDKCQYTTLHNSFMVHHIRDHIKQKIFCDKCGVQFYESQQESHDCNVKEHINDQARVQDKQTESSLKDIDETILDIPILEKSIQQNVPIMTIETYSESQISNRNENIPIIRLSNSENLSIQNILTSDNISATGQPIYVRILQPVEINETPTHSSVMASHSDGITDLAIKLKDNSEKQILTLTEDGNLEMAEIACWNDIQSSESQSNIMFQ</sequence>
<dbReference type="GeneID" id="100578546"/>
<accession>A0A8B6Z1A2</accession>
<accession>A0A7M7GXK9</accession>
<dbReference type="RefSeq" id="XP_006565463.1">
    <property type="nucleotide sequence ID" value="XM_006565400.3"/>
</dbReference>
<evidence type="ECO:0000313" key="3">
    <source>
        <dbReference type="RefSeq" id="XP_006565462.1"/>
    </source>
</evidence>
<reference evidence="3 4" key="2">
    <citation type="submission" date="2025-04" db="UniProtKB">
        <authorList>
            <consortium name="RefSeq"/>
        </authorList>
    </citation>
    <scope>IDENTIFICATION</scope>
    <source>
        <strain evidence="3 4">DH4</strain>
        <tissue evidence="3 4">Whole body</tissue>
    </source>
</reference>
<name>A0A7M7LNN6_APIME</name>
<dbReference type="RefSeq" id="XP_006565462.1">
    <property type="nucleotide sequence ID" value="XM_006565399.3"/>
</dbReference>
<dbReference type="EnsemblMetazoa" id="XM_006565400">
    <property type="protein sequence ID" value="XP_006565463"/>
    <property type="gene ID" value="LOC100578546"/>
</dbReference>
<accession>A0A8B6Z1B4</accession>
<evidence type="ECO:0000313" key="1">
    <source>
        <dbReference type="EnsemblMetazoa" id="XP_006565463"/>
    </source>
</evidence>
<protein>
    <submittedName>
        <fullName evidence="3 4">Uncharacterized protein LOC100578546 isoform X1</fullName>
    </submittedName>
</protein>
<evidence type="ECO:0000313" key="2">
    <source>
        <dbReference type="Proteomes" id="UP000005203"/>
    </source>
</evidence>
<accession>A0A7M7LNN6</accession>
<dbReference type="KEGG" id="ame:100578546"/>
<keyword evidence="2" id="KW-1185">Reference proteome</keyword>
<dbReference type="OrthoDB" id="8184392at2759"/>
<dbReference type="EnsemblMetazoa" id="XM_006565399">
    <property type="protein sequence ID" value="XP_006565462"/>
    <property type="gene ID" value="LOC100578546"/>
</dbReference>
<proteinExistence type="predicted"/>
<organism evidence="1">
    <name type="scientific">Apis mellifera</name>
    <name type="common">Honeybee</name>
    <dbReference type="NCBI Taxonomy" id="7460"/>
    <lineage>
        <taxon>Eukaryota</taxon>
        <taxon>Metazoa</taxon>
        <taxon>Ecdysozoa</taxon>
        <taxon>Arthropoda</taxon>
        <taxon>Hexapoda</taxon>
        <taxon>Insecta</taxon>
        <taxon>Pterygota</taxon>
        <taxon>Neoptera</taxon>
        <taxon>Endopterygota</taxon>
        <taxon>Hymenoptera</taxon>
        <taxon>Apocrita</taxon>
        <taxon>Aculeata</taxon>
        <taxon>Apoidea</taxon>
        <taxon>Anthophila</taxon>
        <taxon>Apidae</taxon>
        <taxon>Apis</taxon>
    </lineage>
</organism>
<dbReference type="Proteomes" id="UP000005203">
    <property type="component" value="Linkage group LG6"/>
</dbReference>
<reference evidence="1" key="1">
    <citation type="submission" date="2021-01" db="UniProtKB">
        <authorList>
            <consortium name="EnsemblMetazoa"/>
        </authorList>
    </citation>
    <scope>IDENTIFICATION</scope>
    <source>
        <strain evidence="1">DH4</strain>
    </source>
</reference>
<gene>
    <name evidence="1" type="primary">100578546</name>
    <name evidence="3 4" type="synonym">LOC100578546</name>
</gene>
<evidence type="ECO:0000313" key="4">
    <source>
        <dbReference type="RefSeq" id="XP_006565463.1"/>
    </source>
</evidence>
<dbReference type="AlphaFoldDB" id="A0A7M7LNN6"/>